<comment type="subcellular location">
    <subcellularLocation>
        <location evidence="1">Membrane</location>
        <topology evidence="1">Multi-pass membrane protein</topology>
    </subcellularLocation>
</comment>
<feature type="transmembrane region" description="Helical" evidence="6">
    <location>
        <begin position="293"/>
        <end position="312"/>
    </location>
</feature>
<comment type="similarity">
    <text evidence="2">Belongs to the CorA metal ion transporter (MIT) (TC 1.A.35) family.</text>
</comment>
<dbReference type="Pfam" id="PF01544">
    <property type="entry name" value="CorA"/>
    <property type="match status" value="1"/>
</dbReference>
<dbReference type="PANTHER" id="PTHR47891">
    <property type="entry name" value="TRANSPORTER-RELATED"/>
    <property type="match status" value="1"/>
</dbReference>
<evidence type="ECO:0000313" key="7">
    <source>
        <dbReference type="EMBL" id="BBC61270.1"/>
    </source>
</evidence>
<evidence type="ECO:0000313" key="8">
    <source>
        <dbReference type="Proteomes" id="UP000269226"/>
    </source>
</evidence>
<dbReference type="SUPFAM" id="SSF143865">
    <property type="entry name" value="CorA soluble domain-like"/>
    <property type="match status" value="1"/>
</dbReference>
<dbReference type="PANTHER" id="PTHR47891:SF1">
    <property type="entry name" value="CORA-MAGNESIUM AND COBALT TRANSPORTER"/>
    <property type="match status" value="1"/>
</dbReference>
<accession>A0A2Z5Y3D9</accession>
<dbReference type="InterPro" id="IPR045861">
    <property type="entry name" value="CorA_cytoplasmic_dom"/>
</dbReference>
<organism evidence="7 8">
    <name type="scientific">Melissococcus plutonius</name>
    <dbReference type="NCBI Taxonomy" id="33970"/>
    <lineage>
        <taxon>Bacteria</taxon>
        <taxon>Bacillati</taxon>
        <taxon>Bacillota</taxon>
        <taxon>Bacilli</taxon>
        <taxon>Lactobacillales</taxon>
        <taxon>Enterococcaceae</taxon>
        <taxon>Melissococcus</taxon>
    </lineage>
</organism>
<dbReference type="GeneID" id="57043709"/>
<evidence type="ECO:0000256" key="6">
    <source>
        <dbReference type="SAM" id="Phobius"/>
    </source>
</evidence>
<evidence type="ECO:0000256" key="3">
    <source>
        <dbReference type="ARBA" id="ARBA00022692"/>
    </source>
</evidence>
<evidence type="ECO:0000256" key="1">
    <source>
        <dbReference type="ARBA" id="ARBA00004141"/>
    </source>
</evidence>
<feature type="transmembrane region" description="Helical" evidence="6">
    <location>
        <begin position="261"/>
        <end position="281"/>
    </location>
</feature>
<dbReference type="Gene3D" id="1.20.58.340">
    <property type="entry name" value="Magnesium transport protein CorA, transmembrane region"/>
    <property type="match status" value="2"/>
</dbReference>
<keyword evidence="5 6" id="KW-0472">Membrane</keyword>
<dbReference type="CDD" id="cd12827">
    <property type="entry name" value="EcCorA_ZntB-like_u2"/>
    <property type="match status" value="1"/>
</dbReference>
<evidence type="ECO:0000256" key="4">
    <source>
        <dbReference type="ARBA" id="ARBA00022989"/>
    </source>
</evidence>
<dbReference type="EMBL" id="AP018492">
    <property type="protein sequence ID" value="BBC61270.1"/>
    <property type="molecule type" value="Genomic_DNA"/>
</dbReference>
<reference evidence="7 8" key="1">
    <citation type="submission" date="2018-01" db="EMBL/GenBank/DDBJ databases">
        <title>Whole genome sequence of Melissococcus plutonius DAT561.</title>
        <authorList>
            <person name="Okumura K."/>
            <person name="Takamatsu D."/>
            <person name="Okura M."/>
        </authorList>
    </citation>
    <scope>NUCLEOTIDE SEQUENCE [LARGE SCALE GENOMIC DNA]</scope>
    <source>
        <strain evidence="7 8">DAT561</strain>
    </source>
</reference>
<dbReference type="GO" id="GO:0016020">
    <property type="term" value="C:membrane"/>
    <property type="evidence" value="ECO:0007669"/>
    <property type="project" value="UniProtKB-SubCell"/>
</dbReference>
<dbReference type="GO" id="GO:0046873">
    <property type="term" value="F:metal ion transmembrane transporter activity"/>
    <property type="evidence" value="ECO:0007669"/>
    <property type="project" value="InterPro"/>
</dbReference>
<dbReference type="RefSeq" id="WP_015695144.1">
    <property type="nucleotide sequence ID" value="NZ_AP018492.1"/>
</dbReference>
<keyword evidence="3 6" id="KW-0812">Transmembrane</keyword>
<protein>
    <submittedName>
        <fullName evidence="7">Magnesium and cobalt transport protein CorA</fullName>
    </submittedName>
</protein>
<sequence>MINYLKFENGSFISEPVSTDTTKWLYVEAPTDEEIQQITNNYHLPKDYVTGILDNEEDPRFEGERQEKLRKTELMILRYPHAKKSPSGYMQLKTYPFALIITADNKLITVINSSTDFFKQIWRQPILNTQLPLAEAILLEIAWRISLTYNSFLKEMIKQTDKLEGELKVTTENKQLYQIMDIQKSLVYFESALSANLHVINMLYGEQLFSNPENNSQQLHDILVEIKQGLTTTRIQLKLVDKISDTFSAIVSNNLNNVMKILTSLTIVLTIPTIIGGVFGMNVKLPFADRENAFWWIFLVTVVLCILTIRGLKKKHLL</sequence>
<evidence type="ECO:0000256" key="5">
    <source>
        <dbReference type="ARBA" id="ARBA00023136"/>
    </source>
</evidence>
<proteinExistence type="inferred from homology"/>
<dbReference type="InterPro" id="IPR002523">
    <property type="entry name" value="MgTranspt_CorA/ZnTranspt_ZntB"/>
</dbReference>
<dbReference type="InterPro" id="IPR047199">
    <property type="entry name" value="CorA-like"/>
</dbReference>
<dbReference type="Proteomes" id="UP000269226">
    <property type="component" value="Chromosome"/>
</dbReference>
<dbReference type="SUPFAM" id="SSF144083">
    <property type="entry name" value="Magnesium transport protein CorA, transmembrane region"/>
    <property type="match status" value="1"/>
</dbReference>
<name>A0A2Z5Y3D9_9ENTE</name>
<gene>
    <name evidence="7" type="ORF">DAT561_1163</name>
</gene>
<dbReference type="InterPro" id="IPR045863">
    <property type="entry name" value="CorA_TM1_TM2"/>
</dbReference>
<keyword evidence="4 6" id="KW-1133">Transmembrane helix</keyword>
<evidence type="ECO:0000256" key="2">
    <source>
        <dbReference type="ARBA" id="ARBA00009765"/>
    </source>
</evidence>
<dbReference type="Gene3D" id="3.30.460.20">
    <property type="entry name" value="CorA soluble domain-like"/>
    <property type="match status" value="1"/>
</dbReference>
<dbReference type="AlphaFoldDB" id="A0A2Z5Y3D9"/>